<evidence type="ECO:0000256" key="3">
    <source>
        <dbReference type="ARBA" id="ARBA00022692"/>
    </source>
</evidence>
<evidence type="ECO:0000256" key="2">
    <source>
        <dbReference type="ARBA" id="ARBA00010487"/>
    </source>
</evidence>
<dbReference type="Proteomes" id="UP001161017">
    <property type="component" value="Unassembled WGS sequence"/>
</dbReference>
<dbReference type="InterPro" id="IPR006876">
    <property type="entry name" value="LMBR1-like_membr_prot"/>
</dbReference>
<reference evidence="7" key="1">
    <citation type="journal article" date="2023" name="Genome Biol. Evol.">
        <title>First Whole Genome Sequence and Flow Cytometry Genome Size Data for the Lichen-Forming Fungus Ramalina farinacea (Ascomycota).</title>
        <authorList>
            <person name="Llewellyn T."/>
            <person name="Mian S."/>
            <person name="Hill R."/>
            <person name="Leitch I.J."/>
            <person name="Gaya E."/>
        </authorList>
    </citation>
    <scope>NUCLEOTIDE SEQUENCE</scope>
    <source>
        <strain evidence="7">LIQ254RAFAR</strain>
    </source>
</reference>
<keyword evidence="8" id="KW-1185">Reference proteome</keyword>
<dbReference type="GO" id="GO:0016020">
    <property type="term" value="C:membrane"/>
    <property type="evidence" value="ECO:0007669"/>
    <property type="project" value="UniProtKB-SubCell"/>
</dbReference>
<dbReference type="PANTHER" id="PTHR21355">
    <property type="entry name" value="G-PROTEIN COUPLED RECEPTOR-ASSOCIATED PROTEIN LMBRD2"/>
    <property type="match status" value="1"/>
</dbReference>
<protein>
    <submittedName>
        <fullName evidence="7">Uncharacterized protein</fullName>
    </submittedName>
</protein>
<dbReference type="EMBL" id="JAPUFD010000004">
    <property type="protein sequence ID" value="MDI1486693.1"/>
    <property type="molecule type" value="Genomic_DNA"/>
</dbReference>
<dbReference type="AlphaFoldDB" id="A0AA43TSJ6"/>
<evidence type="ECO:0000313" key="8">
    <source>
        <dbReference type="Proteomes" id="UP001161017"/>
    </source>
</evidence>
<organism evidence="7 8">
    <name type="scientific">Ramalina farinacea</name>
    <dbReference type="NCBI Taxonomy" id="258253"/>
    <lineage>
        <taxon>Eukaryota</taxon>
        <taxon>Fungi</taxon>
        <taxon>Dikarya</taxon>
        <taxon>Ascomycota</taxon>
        <taxon>Pezizomycotina</taxon>
        <taxon>Lecanoromycetes</taxon>
        <taxon>OSLEUM clade</taxon>
        <taxon>Lecanoromycetidae</taxon>
        <taxon>Lecanorales</taxon>
        <taxon>Lecanorineae</taxon>
        <taxon>Ramalinaceae</taxon>
        <taxon>Ramalina</taxon>
    </lineage>
</organism>
<dbReference type="InterPro" id="IPR051584">
    <property type="entry name" value="GPCR-associated_LMBR1"/>
</dbReference>
<name>A0AA43TSJ6_9LECA</name>
<evidence type="ECO:0000256" key="4">
    <source>
        <dbReference type="ARBA" id="ARBA00022989"/>
    </source>
</evidence>
<keyword evidence="3 6" id="KW-0812">Transmembrane</keyword>
<gene>
    <name evidence="7" type="ORF">OHK93_005953</name>
</gene>
<comment type="caution">
    <text evidence="7">The sequence shown here is derived from an EMBL/GenBank/DDBJ whole genome shotgun (WGS) entry which is preliminary data.</text>
</comment>
<evidence type="ECO:0000256" key="6">
    <source>
        <dbReference type="SAM" id="Phobius"/>
    </source>
</evidence>
<sequence>MQSSIGSDAFALLAILCISLFVLLLLRHFIPLRSTPAYLIIPVFLALALPVSIILLVPIDIASSSRTEDVASRGEYVDSGYRSPRDRFFYSLKQNGRYQLIVLVCAGLGGIYVFLVNGFQTGSLKSLVMA</sequence>
<dbReference type="PANTHER" id="PTHR21355:SF0">
    <property type="entry name" value="G-PROTEIN COUPLED RECEPTOR-ASSOCIATED PROTEIN LMBRD2"/>
    <property type="match status" value="1"/>
</dbReference>
<evidence type="ECO:0000256" key="1">
    <source>
        <dbReference type="ARBA" id="ARBA00004141"/>
    </source>
</evidence>
<accession>A0AA43TSJ6</accession>
<evidence type="ECO:0000313" key="7">
    <source>
        <dbReference type="EMBL" id="MDI1486693.1"/>
    </source>
</evidence>
<proteinExistence type="inferred from homology"/>
<keyword evidence="5 6" id="KW-0472">Membrane</keyword>
<feature type="transmembrane region" description="Helical" evidence="6">
    <location>
        <begin position="100"/>
        <end position="119"/>
    </location>
</feature>
<keyword evidence="4 6" id="KW-1133">Transmembrane helix</keyword>
<feature type="transmembrane region" description="Helical" evidence="6">
    <location>
        <begin position="36"/>
        <end position="57"/>
    </location>
</feature>
<feature type="transmembrane region" description="Helical" evidence="6">
    <location>
        <begin position="9"/>
        <end position="30"/>
    </location>
</feature>
<dbReference type="Pfam" id="PF04791">
    <property type="entry name" value="LMBR1"/>
    <property type="match status" value="2"/>
</dbReference>
<comment type="similarity">
    <text evidence="2">Belongs to the LIMR family.</text>
</comment>
<comment type="subcellular location">
    <subcellularLocation>
        <location evidence="1">Membrane</location>
        <topology evidence="1">Multi-pass membrane protein</topology>
    </subcellularLocation>
</comment>
<evidence type="ECO:0000256" key="5">
    <source>
        <dbReference type="ARBA" id="ARBA00023136"/>
    </source>
</evidence>